<proteinExistence type="predicted"/>
<dbReference type="InterPro" id="IPR050651">
    <property type="entry name" value="Plant_Cytochrome_P450_Monoox"/>
</dbReference>
<reference evidence="7 8" key="1">
    <citation type="submission" date="2024-02" db="EMBL/GenBank/DDBJ databases">
        <authorList>
            <person name="Vignale AGUSTIN F."/>
            <person name="Sosa J E."/>
            <person name="Modenutti C."/>
        </authorList>
    </citation>
    <scope>NUCLEOTIDE SEQUENCE [LARGE SCALE GENOMIC DNA]</scope>
</reference>
<keyword evidence="1" id="KW-0349">Heme</keyword>
<dbReference type="InterPro" id="IPR002401">
    <property type="entry name" value="Cyt_P450_E_grp-I"/>
</dbReference>
<dbReference type="Pfam" id="PF00067">
    <property type="entry name" value="p450"/>
    <property type="match status" value="1"/>
</dbReference>
<name>A0ABC8SVF6_9AQUA</name>
<dbReference type="InterPro" id="IPR036396">
    <property type="entry name" value="Cyt_P450_sf"/>
</dbReference>
<organism evidence="7 8">
    <name type="scientific">Ilex paraguariensis</name>
    <name type="common">yerba mate</name>
    <dbReference type="NCBI Taxonomy" id="185542"/>
    <lineage>
        <taxon>Eukaryota</taxon>
        <taxon>Viridiplantae</taxon>
        <taxon>Streptophyta</taxon>
        <taxon>Embryophyta</taxon>
        <taxon>Tracheophyta</taxon>
        <taxon>Spermatophyta</taxon>
        <taxon>Magnoliopsida</taxon>
        <taxon>eudicotyledons</taxon>
        <taxon>Gunneridae</taxon>
        <taxon>Pentapetalae</taxon>
        <taxon>asterids</taxon>
        <taxon>campanulids</taxon>
        <taxon>Aquifoliales</taxon>
        <taxon>Aquifoliaceae</taxon>
        <taxon>Ilex</taxon>
    </lineage>
</organism>
<dbReference type="InterPro" id="IPR001128">
    <property type="entry name" value="Cyt_P450"/>
</dbReference>
<keyword evidence="2" id="KW-0479">Metal-binding</keyword>
<sequence>MVLLFHTRTRSRSAAGSSKLPPSPPAARPFFGHLHLLENPLHRILHKISLKHGPIFSLRLGSRLAVVASSPAAVEECFTKNDAIFAKRPHSTLHKPLGYNYTAIVSASYSDHWHNLRRLCSVEIFSPACLNRCLPIREEVKRLLSSLYKMSSSCCGGFTFTKVQLRSKVHELTFNNITRMVAAKRYYGKVGIPKPFFFFFLLK</sequence>
<evidence type="ECO:0008006" key="9">
    <source>
        <dbReference type="Google" id="ProtNLM"/>
    </source>
</evidence>
<keyword evidence="3" id="KW-0560">Oxidoreductase</keyword>
<comment type="caution">
    <text evidence="7">The sequence shown here is derived from an EMBL/GenBank/DDBJ whole genome shotgun (WGS) entry which is preliminary data.</text>
</comment>
<evidence type="ECO:0000313" key="8">
    <source>
        <dbReference type="Proteomes" id="UP001642360"/>
    </source>
</evidence>
<dbReference type="PRINTS" id="PR00463">
    <property type="entry name" value="EP450I"/>
</dbReference>
<evidence type="ECO:0000256" key="5">
    <source>
        <dbReference type="ARBA" id="ARBA00023033"/>
    </source>
</evidence>
<evidence type="ECO:0000256" key="6">
    <source>
        <dbReference type="SAM" id="MobiDB-lite"/>
    </source>
</evidence>
<evidence type="ECO:0000256" key="2">
    <source>
        <dbReference type="ARBA" id="ARBA00022723"/>
    </source>
</evidence>
<dbReference type="GO" id="GO:0004497">
    <property type="term" value="F:monooxygenase activity"/>
    <property type="evidence" value="ECO:0007669"/>
    <property type="project" value="UniProtKB-KW"/>
</dbReference>
<dbReference type="PANTHER" id="PTHR47947">
    <property type="entry name" value="CYTOCHROME P450 82C3-RELATED"/>
    <property type="match status" value="1"/>
</dbReference>
<feature type="region of interest" description="Disordered" evidence="6">
    <location>
        <begin position="1"/>
        <end position="24"/>
    </location>
</feature>
<dbReference type="EMBL" id="CAUOFW020003636">
    <property type="protein sequence ID" value="CAK9161176.1"/>
    <property type="molecule type" value="Genomic_DNA"/>
</dbReference>
<dbReference type="PANTHER" id="PTHR47947:SF57">
    <property type="entry name" value="CYTOCHROME P450 81F3-LIKE"/>
    <property type="match status" value="1"/>
</dbReference>
<gene>
    <name evidence="7" type="ORF">ILEXP_LOCUS29965</name>
</gene>
<evidence type="ECO:0000256" key="1">
    <source>
        <dbReference type="ARBA" id="ARBA00022617"/>
    </source>
</evidence>
<keyword evidence="8" id="KW-1185">Reference proteome</keyword>
<dbReference type="SUPFAM" id="SSF48264">
    <property type="entry name" value="Cytochrome P450"/>
    <property type="match status" value="1"/>
</dbReference>
<dbReference type="GO" id="GO:0046872">
    <property type="term" value="F:metal ion binding"/>
    <property type="evidence" value="ECO:0007669"/>
    <property type="project" value="UniProtKB-KW"/>
</dbReference>
<protein>
    <recommendedName>
        <fullName evidence="9">Cytochrome P450</fullName>
    </recommendedName>
</protein>
<keyword evidence="5" id="KW-0503">Monooxygenase</keyword>
<accession>A0ABC8SVF6</accession>
<evidence type="ECO:0000256" key="4">
    <source>
        <dbReference type="ARBA" id="ARBA00023004"/>
    </source>
</evidence>
<dbReference type="Gene3D" id="1.10.630.10">
    <property type="entry name" value="Cytochrome P450"/>
    <property type="match status" value="1"/>
</dbReference>
<evidence type="ECO:0000256" key="3">
    <source>
        <dbReference type="ARBA" id="ARBA00023002"/>
    </source>
</evidence>
<evidence type="ECO:0000313" key="7">
    <source>
        <dbReference type="EMBL" id="CAK9161176.1"/>
    </source>
</evidence>
<dbReference type="Proteomes" id="UP001642360">
    <property type="component" value="Unassembled WGS sequence"/>
</dbReference>
<keyword evidence="4" id="KW-0408">Iron</keyword>
<dbReference type="AlphaFoldDB" id="A0ABC8SVF6"/>